<keyword evidence="2" id="KW-1185">Reference proteome</keyword>
<proteinExistence type="predicted"/>
<reference evidence="2" key="1">
    <citation type="journal article" date="2019" name="Plant Biotechnol. J.">
        <title>Genome sequencing of the Australian wild diploid species Gossypium australe highlights disease resistance and delayed gland morphogenesis.</title>
        <authorList>
            <person name="Cai Y."/>
            <person name="Cai X."/>
            <person name="Wang Q."/>
            <person name="Wang P."/>
            <person name="Zhang Y."/>
            <person name="Cai C."/>
            <person name="Xu Y."/>
            <person name="Wang K."/>
            <person name="Zhou Z."/>
            <person name="Wang C."/>
            <person name="Geng S."/>
            <person name="Li B."/>
            <person name="Dong Q."/>
            <person name="Hou Y."/>
            <person name="Wang H."/>
            <person name="Ai P."/>
            <person name="Liu Z."/>
            <person name="Yi F."/>
            <person name="Sun M."/>
            <person name="An G."/>
            <person name="Cheng J."/>
            <person name="Zhang Y."/>
            <person name="Shi Q."/>
            <person name="Xie Y."/>
            <person name="Shi X."/>
            <person name="Chang Y."/>
            <person name="Huang F."/>
            <person name="Chen Y."/>
            <person name="Hong S."/>
            <person name="Mi L."/>
            <person name="Sun Q."/>
            <person name="Zhang L."/>
            <person name="Zhou B."/>
            <person name="Peng R."/>
            <person name="Zhang X."/>
            <person name="Liu F."/>
        </authorList>
    </citation>
    <scope>NUCLEOTIDE SEQUENCE [LARGE SCALE GENOMIC DNA]</scope>
    <source>
        <strain evidence="2">cv. PA1801</strain>
    </source>
</reference>
<name>A0A5B6W7Y8_9ROSI</name>
<protein>
    <submittedName>
        <fullName evidence="1">Uncharacterized protein</fullName>
    </submittedName>
</protein>
<dbReference type="Proteomes" id="UP000325315">
    <property type="component" value="Unassembled WGS sequence"/>
</dbReference>
<evidence type="ECO:0000313" key="2">
    <source>
        <dbReference type="Proteomes" id="UP000325315"/>
    </source>
</evidence>
<dbReference type="AlphaFoldDB" id="A0A5B6W7Y8"/>
<comment type="caution">
    <text evidence="1">The sequence shown here is derived from an EMBL/GenBank/DDBJ whole genome shotgun (WGS) entry which is preliminary data.</text>
</comment>
<gene>
    <name evidence="1" type="ORF">EPI10_011176</name>
</gene>
<dbReference type="EMBL" id="SMMG02000004">
    <property type="protein sequence ID" value="KAA3477278.1"/>
    <property type="molecule type" value="Genomic_DNA"/>
</dbReference>
<sequence>MNRLSLSVWKNEHISFYEPRGKIIKKNMESTLTEEKARFRTKSQIDIFCIENRNMGMDEYP</sequence>
<evidence type="ECO:0000313" key="1">
    <source>
        <dbReference type="EMBL" id="KAA3477278.1"/>
    </source>
</evidence>
<accession>A0A5B6W7Y8</accession>
<organism evidence="1 2">
    <name type="scientific">Gossypium australe</name>
    <dbReference type="NCBI Taxonomy" id="47621"/>
    <lineage>
        <taxon>Eukaryota</taxon>
        <taxon>Viridiplantae</taxon>
        <taxon>Streptophyta</taxon>
        <taxon>Embryophyta</taxon>
        <taxon>Tracheophyta</taxon>
        <taxon>Spermatophyta</taxon>
        <taxon>Magnoliopsida</taxon>
        <taxon>eudicotyledons</taxon>
        <taxon>Gunneridae</taxon>
        <taxon>Pentapetalae</taxon>
        <taxon>rosids</taxon>
        <taxon>malvids</taxon>
        <taxon>Malvales</taxon>
        <taxon>Malvaceae</taxon>
        <taxon>Malvoideae</taxon>
        <taxon>Gossypium</taxon>
    </lineage>
</organism>